<dbReference type="Gene3D" id="3.20.20.70">
    <property type="entry name" value="Aldolase class I"/>
    <property type="match status" value="1"/>
</dbReference>
<dbReference type="CDD" id="cd00429">
    <property type="entry name" value="RPE"/>
    <property type="match status" value="1"/>
</dbReference>
<dbReference type="GO" id="GO:0005975">
    <property type="term" value="P:carbohydrate metabolic process"/>
    <property type="evidence" value="ECO:0007669"/>
    <property type="project" value="InterPro"/>
</dbReference>
<evidence type="ECO:0000313" key="4">
    <source>
        <dbReference type="Proteomes" id="UP000030008"/>
    </source>
</evidence>
<sequence>MILCPSMMCASYANLEEEVHALEEAGTDIFHCDIMDGSFVPNISMGLMDVKAVRALTKKMVDVHLMINHPADKIDWFLDAGADLIYIHPESEPQAMKTLMYIRSRGKLSGLAVNPDTSLSAVKELLPHCDYLLIMSVFPGFAGQTFIDSVDTKIRELIACKKMYGYRIILDGACSPAVIQEYHALGVDGFVLGTSALFHGEGSYVENMNLLRSL</sequence>
<dbReference type="Proteomes" id="UP000030008">
    <property type="component" value="Unassembled WGS sequence"/>
</dbReference>
<comment type="caution">
    <text evidence="3">The sequence shown here is derived from an EMBL/GenBank/DDBJ whole genome shotgun (WGS) entry which is preliminary data.</text>
</comment>
<dbReference type="PANTHER" id="PTHR11749">
    <property type="entry name" value="RIBULOSE-5-PHOSPHATE-3-EPIMERASE"/>
    <property type="match status" value="1"/>
</dbReference>
<organism evidence="3 4">
    <name type="scientific">Clostridium innocuum</name>
    <dbReference type="NCBI Taxonomy" id="1522"/>
    <lineage>
        <taxon>Bacteria</taxon>
        <taxon>Bacillati</taxon>
        <taxon>Bacillota</taxon>
        <taxon>Clostridia</taxon>
        <taxon>Eubacteriales</taxon>
        <taxon>Clostridiaceae</taxon>
        <taxon>Clostridium</taxon>
    </lineage>
</organism>
<dbReference type="RefSeq" id="WP_044905879.1">
    <property type="nucleotide sequence ID" value="NZ_JQIF01000057.1"/>
</dbReference>
<evidence type="ECO:0000313" key="3">
    <source>
        <dbReference type="EMBL" id="KGJ52663.1"/>
    </source>
</evidence>
<dbReference type="AlphaFoldDB" id="A0A099I705"/>
<dbReference type="EMBL" id="JQIF01000057">
    <property type="protein sequence ID" value="KGJ52663.1"/>
    <property type="molecule type" value="Genomic_DNA"/>
</dbReference>
<dbReference type="InterPro" id="IPR013785">
    <property type="entry name" value="Aldolase_TIM"/>
</dbReference>
<dbReference type="SUPFAM" id="SSF51366">
    <property type="entry name" value="Ribulose-phoshate binding barrel"/>
    <property type="match status" value="1"/>
</dbReference>
<name>A0A099I705_CLOIN</name>
<dbReference type="GO" id="GO:0016857">
    <property type="term" value="F:racemase and epimerase activity, acting on carbohydrates and derivatives"/>
    <property type="evidence" value="ECO:0007669"/>
    <property type="project" value="InterPro"/>
</dbReference>
<evidence type="ECO:0000256" key="2">
    <source>
        <dbReference type="ARBA" id="ARBA00023235"/>
    </source>
</evidence>
<gene>
    <name evidence="3" type="ORF">CIAN88_13390</name>
</gene>
<dbReference type="InterPro" id="IPR011060">
    <property type="entry name" value="RibuloseP-bd_barrel"/>
</dbReference>
<keyword evidence="2" id="KW-0413">Isomerase</keyword>
<accession>A0A099I705</accession>
<reference evidence="3 4" key="1">
    <citation type="submission" date="2014-08" db="EMBL/GenBank/DDBJ databases">
        <title>Clostridium innocuum, an unnegligible vancomycin-resistant pathogen causing extra-intestinal infections.</title>
        <authorList>
            <person name="Feng Y."/>
            <person name="Chiu C.-H."/>
        </authorList>
    </citation>
    <scope>NUCLEOTIDE SEQUENCE [LARGE SCALE GENOMIC DNA]</scope>
    <source>
        <strain evidence="3 4">AN88</strain>
    </source>
</reference>
<dbReference type="PROSITE" id="PS01086">
    <property type="entry name" value="RIBUL_P_3_EPIMER_2"/>
    <property type="match status" value="1"/>
</dbReference>
<keyword evidence="1" id="KW-0479">Metal-binding</keyword>
<dbReference type="NCBIfam" id="NF004076">
    <property type="entry name" value="PRK05581.1-4"/>
    <property type="match status" value="1"/>
</dbReference>
<protein>
    <submittedName>
        <fullName evidence="3">Ribulose-phosphate 3-epimerase</fullName>
    </submittedName>
</protein>
<evidence type="ECO:0000256" key="1">
    <source>
        <dbReference type="ARBA" id="ARBA00022723"/>
    </source>
</evidence>
<proteinExistence type="predicted"/>
<dbReference type="GO" id="GO:0046872">
    <property type="term" value="F:metal ion binding"/>
    <property type="evidence" value="ECO:0007669"/>
    <property type="project" value="UniProtKB-KW"/>
</dbReference>
<dbReference type="Pfam" id="PF00834">
    <property type="entry name" value="Ribul_P_3_epim"/>
    <property type="match status" value="1"/>
</dbReference>
<dbReference type="InterPro" id="IPR000056">
    <property type="entry name" value="Ribul_P_3_epim-like"/>
</dbReference>